<dbReference type="PANTHER" id="PTHR34203">
    <property type="entry name" value="METHYLTRANSFERASE, FKBM FAMILY PROTEIN"/>
    <property type="match status" value="1"/>
</dbReference>
<reference evidence="2 3" key="1">
    <citation type="submission" date="2017-07" db="EMBL/GenBank/DDBJ databases">
        <authorList>
            <person name="Sun Z.S."/>
            <person name="Albrecht U."/>
            <person name="Echele G."/>
            <person name="Lee C.C."/>
        </authorList>
    </citation>
    <scope>NUCLEOTIDE SEQUENCE [LARGE SCALE GENOMIC DNA]</scope>
    <source>
        <strain evidence="3">type strain: KCTC 22618</strain>
    </source>
</reference>
<accession>A0A238U840</accession>
<gene>
    <name evidence="2" type="ORF">TJEJU_0900</name>
</gene>
<dbReference type="InterPro" id="IPR029063">
    <property type="entry name" value="SAM-dependent_MTases_sf"/>
</dbReference>
<dbReference type="GO" id="GO:0008168">
    <property type="term" value="F:methyltransferase activity"/>
    <property type="evidence" value="ECO:0007669"/>
    <property type="project" value="UniProtKB-KW"/>
</dbReference>
<dbReference type="EMBL" id="LT899436">
    <property type="protein sequence ID" value="SNR14664.1"/>
    <property type="molecule type" value="Genomic_DNA"/>
</dbReference>
<dbReference type="InterPro" id="IPR006342">
    <property type="entry name" value="FkbM_mtfrase"/>
</dbReference>
<dbReference type="PANTHER" id="PTHR34203:SF15">
    <property type="entry name" value="SLL1173 PROTEIN"/>
    <property type="match status" value="1"/>
</dbReference>
<dbReference type="GO" id="GO:0032259">
    <property type="term" value="P:methylation"/>
    <property type="evidence" value="ECO:0007669"/>
    <property type="project" value="UniProtKB-KW"/>
</dbReference>
<dbReference type="SUPFAM" id="SSF53335">
    <property type="entry name" value="S-adenosyl-L-methionine-dependent methyltransferases"/>
    <property type="match status" value="1"/>
</dbReference>
<dbReference type="InterPro" id="IPR052514">
    <property type="entry name" value="SAM-dependent_MTase"/>
</dbReference>
<keyword evidence="3" id="KW-1185">Reference proteome</keyword>
<organism evidence="2 3">
    <name type="scientific">Tenacibaculum jejuense</name>
    <dbReference type="NCBI Taxonomy" id="584609"/>
    <lineage>
        <taxon>Bacteria</taxon>
        <taxon>Pseudomonadati</taxon>
        <taxon>Bacteroidota</taxon>
        <taxon>Flavobacteriia</taxon>
        <taxon>Flavobacteriales</taxon>
        <taxon>Flavobacteriaceae</taxon>
        <taxon>Tenacibaculum</taxon>
    </lineage>
</organism>
<evidence type="ECO:0000313" key="2">
    <source>
        <dbReference type="EMBL" id="SNR14664.1"/>
    </source>
</evidence>
<sequence>MSLFNYIKRKLKKKSIKKTFKEYSYEIKDFQVPQFGHIRYAQWLHPLEKPKKISIENINFYKSITTKNSFIIDIGAHTGDTTIPMSLAVGKQGKVLAIEPNPYVFKILKKNTELNPKTTAIIPECFAVTEKEGTFVFNYSDASFCNGGFLSQIQKKEHKHNYTLEVQGKNLNNYLTQKYITELQQLSLIKIDAEGYDKEILKTIPDILNTYKPALMVECYRYLDQGERNDLFDTLSNHGYLIFSIENFETLDTLKEIKQEDMMHKKHFEILALHQTKKDHYKFLN</sequence>
<dbReference type="OrthoDB" id="9812600at2"/>
<evidence type="ECO:0000259" key="1">
    <source>
        <dbReference type="Pfam" id="PF05050"/>
    </source>
</evidence>
<dbReference type="KEGG" id="tje:TJEJU_0900"/>
<dbReference type="AlphaFoldDB" id="A0A238U840"/>
<evidence type="ECO:0000313" key="3">
    <source>
        <dbReference type="Proteomes" id="UP000215214"/>
    </source>
</evidence>
<dbReference type="Pfam" id="PF05050">
    <property type="entry name" value="Methyltransf_21"/>
    <property type="match status" value="1"/>
</dbReference>
<proteinExistence type="predicted"/>
<dbReference type="Gene3D" id="3.40.50.150">
    <property type="entry name" value="Vaccinia Virus protein VP39"/>
    <property type="match status" value="1"/>
</dbReference>
<keyword evidence="2" id="KW-0808">Transferase</keyword>
<keyword evidence="2" id="KW-0489">Methyltransferase</keyword>
<protein>
    <submittedName>
        <fullName evidence="2">Methyltransferase, FkbM family</fullName>
    </submittedName>
</protein>
<dbReference type="RefSeq" id="WP_095069803.1">
    <property type="nucleotide sequence ID" value="NZ_LT899436.1"/>
</dbReference>
<name>A0A238U840_9FLAO</name>
<dbReference type="Proteomes" id="UP000215214">
    <property type="component" value="Chromosome TJEJU"/>
</dbReference>
<dbReference type="NCBIfam" id="TIGR01444">
    <property type="entry name" value="fkbM_fam"/>
    <property type="match status" value="1"/>
</dbReference>
<feature type="domain" description="Methyltransferase FkbM" evidence="1">
    <location>
        <begin position="73"/>
        <end position="241"/>
    </location>
</feature>